<accession>A0A370TT82</accession>
<dbReference type="RefSeq" id="XP_031871391.1">
    <property type="nucleotide sequence ID" value="XM_032011698.1"/>
</dbReference>
<keyword evidence="1" id="KW-0812">Transmembrane</keyword>
<dbReference type="InterPro" id="IPR021986">
    <property type="entry name" value="Spherulin4"/>
</dbReference>
<keyword evidence="1" id="KW-0472">Membrane</keyword>
<dbReference type="EMBL" id="NPIC01000002">
    <property type="protein sequence ID" value="RDL38735.1"/>
    <property type="molecule type" value="Genomic_DNA"/>
</dbReference>
<reference evidence="2 3" key="1">
    <citation type="journal article" date="2018" name="IMA Fungus">
        <title>IMA Genome-F 9: Draft genome sequence of Annulohypoxylon stygium, Aspergillus mulundensis, Berkeleyomyces basicola (syn. Thielaviopsis basicola), Ceratocystis smalleyi, two Cercospora beticola strains, Coleophoma cylindrospora, Fusarium fracticaudum, Phialophora cf. hyalina, and Morchella septimelata.</title>
        <authorList>
            <person name="Wingfield B.D."/>
            <person name="Bills G.F."/>
            <person name="Dong Y."/>
            <person name="Huang W."/>
            <person name="Nel W.J."/>
            <person name="Swalarsk-Parry B.S."/>
            <person name="Vaghefi N."/>
            <person name="Wilken P.M."/>
            <person name="An Z."/>
            <person name="de Beer Z.W."/>
            <person name="De Vos L."/>
            <person name="Chen L."/>
            <person name="Duong T.A."/>
            <person name="Gao Y."/>
            <person name="Hammerbacher A."/>
            <person name="Kikkert J.R."/>
            <person name="Li Y."/>
            <person name="Li H."/>
            <person name="Li K."/>
            <person name="Li Q."/>
            <person name="Liu X."/>
            <person name="Ma X."/>
            <person name="Naidoo K."/>
            <person name="Pethybridge S.J."/>
            <person name="Sun J."/>
            <person name="Steenkamp E.T."/>
            <person name="van der Nest M.A."/>
            <person name="van Wyk S."/>
            <person name="Wingfield M.J."/>
            <person name="Xiong C."/>
            <person name="Yue Q."/>
            <person name="Zhang X."/>
        </authorList>
    </citation>
    <scope>NUCLEOTIDE SEQUENCE [LARGE SCALE GENOMIC DNA]</scope>
    <source>
        <strain evidence="2 3">BP 5553</strain>
    </source>
</reference>
<evidence type="ECO:0000313" key="2">
    <source>
        <dbReference type="EMBL" id="RDL38735.1"/>
    </source>
</evidence>
<dbReference type="AlphaFoldDB" id="A0A370TT82"/>
<evidence type="ECO:0008006" key="4">
    <source>
        <dbReference type="Google" id="ProtNLM"/>
    </source>
</evidence>
<dbReference type="PANTHER" id="PTHR35040">
    <property type="match status" value="1"/>
</dbReference>
<evidence type="ECO:0000256" key="1">
    <source>
        <dbReference type="SAM" id="Phobius"/>
    </source>
</evidence>
<sequence length="304" mass="33559">MPSRKVQSYCGSKIFGVPKYVFWVLLGVAIIVIVVPVAVMFGRKKHIQKSSVLVPLYVYPDPGAWDPLYDAIEKNPTLDFTVVMNPESGPGNDSLPDSNYTSQIPRLTTYPNVVTVGYVSTNYSNRDISAVLQDIRTYAGWSGGNVTIKSLGMRGIFFDETPADYTAASGRFYGTVAAMVRSQPGFGDDPLIIHNPGVIPDPRYLSSCNQTVVFEGAYDTYQKYKMQKNITTFLSQNSKICTRDNLATIVHSMPSSVSAKGQMSLVKDLRGISRNVFVTGLSVDYYSSFWNGWEGFVQDVAAQK</sequence>
<dbReference type="PANTHER" id="PTHR35040:SF7">
    <property type="entry name" value="FIBRONECTIN TYPE-III DOMAIN-CONTAINING PROTEIN-RELATED"/>
    <property type="match status" value="1"/>
</dbReference>
<keyword evidence="3" id="KW-1185">Reference proteome</keyword>
<proteinExistence type="predicted"/>
<organism evidence="2 3">
    <name type="scientific">Venustampulla echinocandica</name>
    <dbReference type="NCBI Taxonomy" id="2656787"/>
    <lineage>
        <taxon>Eukaryota</taxon>
        <taxon>Fungi</taxon>
        <taxon>Dikarya</taxon>
        <taxon>Ascomycota</taxon>
        <taxon>Pezizomycotina</taxon>
        <taxon>Leotiomycetes</taxon>
        <taxon>Helotiales</taxon>
        <taxon>Pleuroascaceae</taxon>
        <taxon>Venustampulla</taxon>
    </lineage>
</organism>
<dbReference type="OrthoDB" id="5342184at2759"/>
<dbReference type="Pfam" id="PF12138">
    <property type="entry name" value="Spherulin4"/>
    <property type="match status" value="1"/>
</dbReference>
<keyword evidence="1" id="KW-1133">Transmembrane helix</keyword>
<protein>
    <recommendedName>
        <fullName evidence="4">Spherulin 4-like cell surface protein</fullName>
    </recommendedName>
</protein>
<evidence type="ECO:0000313" key="3">
    <source>
        <dbReference type="Proteomes" id="UP000254866"/>
    </source>
</evidence>
<comment type="caution">
    <text evidence="2">The sequence shown here is derived from an EMBL/GenBank/DDBJ whole genome shotgun (WGS) entry which is preliminary data.</text>
</comment>
<name>A0A370TT82_9HELO</name>
<feature type="transmembrane region" description="Helical" evidence="1">
    <location>
        <begin position="20"/>
        <end position="41"/>
    </location>
</feature>
<dbReference type="GeneID" id="43595924"/>
<gene>
    <name evidence="2" type="ORF">BP5553_03075</name>
</gene>
<dbReference type="Proteomes" id="UP000254866">
    <property type="component" value="Unassembled WGS sequence"/>
</dbReference>